<protein>
    <submittedName>
        <fullName evidence="2">Uncharacterized protein</fullName>
    </submittedName>
</protein>
<dbReference type="EMBL" id="SACO01000007">
    <property type="protein sequence ID" value="RVU04602.1"/>
    <property type="molecule type" value="Genomic_DNA"/>
</dbReference>
<comment type="caution">
    <text evidence="2">The sequence shown here is derived from an EMBL/GenBank/DDBJ whole genome shotgun (WGS) entry which is preliminary data.</text>
</comment>
<evidence type="ECO:0000313" key="3">
    <source>
        <dbReference type="Proteomes" id="UP000282837"/>
    </source>
</evidence>
<organism evidence="2 3">
    <name type="scientific">Novosphingobium umbonatum</name>
    <dbReference type="NCBI Taxonomy" id="1908524"/>
    <lineage>
        <taxon>Bacteria</taxon>
        <taxon>Pseudomonadati</taxon>
        <taxon>Pseudomonadota</taxon>
        <taxon>Alphaproteobacteria</taxon>
        <taxon>Sphingomonadales</taxon>
        <taxon>Sphingomonadaceae</taxon>
        <taxon>Novosphingobium</taxon>
    </lineage>
</organism>
<proteinExistence type="predicted"/>
<feature type="region of interest" description="Disordered" evidence="1">
    <location>
        <begin position="1"/>
        <end position="62"/>
    </location>
</feature>
<dbReference type="Proteomes" id="UP000282837">
    <property type="component" value="Unassembled WGS sequence"/>
</dbReference>
<evidence type="ECO:0000256" key="1">
    <source>
        <dbReference type="SAM" id="MobiDB-lite"/>
    </source>
</evidence>
<accession>A0A437N3V8</accession>
<gene>
    <name evidence="2" type="ORF">EOE18_10530</name>
</gene>
<keyword evidence="3" id="KW-1185">Reference proteome</keyword>
<dbReference type="AlphaFoldDB" id="A0A437N3V8"/>
<reference evidence="2 3" key="1">
    <citation type="submission" date="2019-01" db="EMBL/GenBank/DDBJ databases">
        <authorList>
            <person name="Chen W.-M."/>
        </authorList>
    </citation>
    <scope>NUCLEOTIDE SEQUENCE [LARGE SCALE GENOMIC DNA]</scope>
    <source>
        <strain evidence="2 3">FSY-9</strain>
    </source>
</reference>
<evidence type="ECO:0000313" key="2">
    <source>
        <dbReference type="EMBL" id="RVU04602.1"/>
    </source>
</evidence>
<sequence length="88" mass="9619">MRKRERLGSTALSPLRSDRTRSAVSSHAGDDPRSKLRPPMRPHFLFQTKGGGLPPSRQGPGRLRACRATLGGRRGFPTLPSLRFVQGG</sequence>
<name>A0A437N3V8_9SPHN</name>